<dbReference type="AlphaFoldDB" id="A0A2W5DRZ4"/>
<evidence type="ECO:0000313" key="3">
    <source>
        <dbReference type="EMBL" id="PZP32514.1"/>
    </source>
</evidence>
<feature type="chain" id="PRO_5015845868" evidence="2">
    <location>
        <begin position="26"/>
        <end position="218"/>
    </location>
</feature>
<evidence type="ECO:0000256" key="2">
    <source>
        <dbReference type="SAM" id="SignalP"/>
    </source>
</evidence>
<organism evidence="3 4">
    <name type="scientific">Roseateles depolymerans</name>
    <dbReference type="NCBI Taxonomy" id="76731"/>
    <lineage>
        <taxon>Bacteria</taxon>
        <taxon>Pseudomonadati</taxon>
        <taxon>Pseudomonadota</taxon>
        <taxon>Betaproteobacteria</taxon>
        <taxon>Burkholderiales</taxon>
        <taxon>Sphaerotilaceae</taxon>
        <taxon>Roseateles</taxon>
    </lineage>
</organism>
<sequence>MKTDPRLLFRAALLACAGAALPALAAPPAVNLQLELRWVDSSLPAAATAGVRDGATVIGTAGSVSPRGAIVTSSAAPPTSPVQRFTVLNGQATSLQLDSREPLQWVPGSIDVDPYAATPASAVRRVRMHPVQDERRSAQSIHLTPSWPGGRAPVRVEFKVRQDGSELQSTVLVPMERWQTVARTGNAAPAPAERGTVSSRDAEGQAGRELQLRIGVQP</sequence>
<comment type="caution">
    <text evidence="3">The sequence shown here is derived from an EMBL/GenBank/DDBJ whole genome shotgun (WGS) entry which is preliminary data.</text>
</comment>
<dbReference type="Proteomes" id="UP000249633">
    <property type="component" value="Unassembled WGS sequence"/>
</dbReference>
<protein>
    <submittedName>
        <fullName evidence="3">Uncharacterized protein</fullName>
    </submittedName>
</protein>
<accession>A0A2W5DRZ4</accession>
<reference evidence="3 4" key="1">
    <citation type="submission" date="2017-08" db="EMBL/GenBank/DDBJ databases">
        <title>Infants hospitalized years apart are colonized by the same room-sourced microbial strains.</title>
        <authorList>
            <person name="Brooks B."/>
            <person name="Olm M.R."/>
            <person name="Firek B.A."/>
            <person name="Baker R."/>
            <person name="Thomas B.C."/>
            <person name="Morowitz M.J."/>
            <person name="Banfield J.F."/>
        </authorList>
    </citation>
    <scope>NUCLEOTIDE SEQUENCE [LARGE SCALE GENOMIC DNA]</scope>
    <source>
        <strain evidence="3">S2_012_000_R2_81</strain>
    </source>
</reference>
<feature type="region of interest" description="Disordered" evidence="1">
    <location>
        <begin position="184"/>
        <end position="218"/>
    </location>
</feature>
<proteinExistence type="predicted"/>
<gene>
    <name evidence="3" type="ORF">DI603_10825</name>
</gene>
<keyword evidence="2" id="KW-0732">Signal</keyword>
<name>A0A2W5DRZ4_9BURK</name>
<feature type="signal peptide" evidence="2">
    <location>
        <begin position="1"/>
        <end position="25"/>
    </location>
</feature>
<evidence type="ECO:0000256" key="1">
    <source>
        <dbReference type="SAM" id="MobiDB-lite"/>
    </source>
</evidence>
<dbReference type="EMBL" id="QFOD01000008">
    <property type="protein sequence ID" value="PZP32514.1"/>
    <property type="molecule type" value="Genomic_DNA"/>
</dbReference>
<evidence type="ECO:0000313" key="4">
    <source>
        <dbReference type="Proteomes" id="UP000249633"/>
    </source>
</evidence>